<comment type="caution">
    <text evidence="8">The sequence shown here is derived from an EMBL/GenBank/DDBJ whole genome shotgun (WGS) entry which is preliminary data.</text>
</comment>
<dbReference type="InterPro" id="IPR015946">
    <property type="entry name" value="KH_dom-like_a/b"/>
</dbReference>
<feature type="region of interest" description="G3" evidence="6">
    <location>
        <begin position="91"/>
        <end position="94"/>
    </location>
</feature>
<keyword evidence="3 6" id="KW-0547">Nucleotide-binding</keyword>
<dbReference type="NCBIfam" id="TIGR00436">
    <property type="entry name" value="era"/>
    <property type="match status" value="1"/>
</dbReference>
<dbReference type="AlphaFoldDB" id="A0A9P0SFJ7"/>
<feature type="domain" description="Era-type G" evidence="7">
    <location>
        <begin position="36"/>
        <end position="231"/>
    </location>
</feature>
<dbReference type="Gene3D" id="3.40.50.300">
    <property type="entry name" value="P-loop containing nucleotide triphosphate hydrolases"/>
    <property type="match status" value="1"/>
</dbReference>
<dbReference type="Pfam" id="PF01926">
    <property type="entry name" value="MMR_HSR1"/>
    <property type="match status" value="1"/>
</dbReference>
<name>A0A9P0SFJ7_PIEBR</name>
<dbReference type="GO" id="GO:0000028">
    <property type="term" value="P:ribosomal small subunit assembly"/>
    <property type="evidence" value="ECO:0007669"/>
    <property type="project" value="TreeGrafter"/>
</dbReference>
<dbReference type="PANTHER" id="PTHR42698:SF1">
    <property type="entry name" value="GTPASE ERA, MITOCHONDRIAL"/>
    <property type="match status" value="1"/>
</dbReference>
<evidence type="ECO:0000313" key="9">
    <source>
        <dbReference type="Proteomes" id="UP001152562"/>
    </source>
</evidence>
<dbReference type="NCBIfam" id="TIGR00231">
    <property type="entry name" value="small_GTP"/>
    <property type="match status" value="1"/>
</dbReference>
<protein>
    <recommendedName>
        <fullName evidence="2">GTPase Era, mitochondrial</fullName>
    </recommendedName>
    <alternativeName>
        <fullName evidence="5">ERA-like protein 1</fullName>
    </alternativeName>
</protein>
<comment type="similarity">
    <text evidence="1 6">Belongs to the TRAFAC class TrmE-Era-EngA-EngB-Septin-like GTPase superfamily. Era GTPase family.</text>
</comment>
<evidence type="ECO:0000313" key="8">
    <source>
        <dbReference type="EMBL" id="CAH3816587.1"/>
    </source>
</evidence>
<reference evidence="8" key="1">
    <citation type="submission" date="2022-05" db="EMBL/GenBank/DDBJ databases">
        <authorList>
            <person name="Okamura Y."/>
        </authorList>
    </citation>
    <scope>NUCLEOTIDE SEQUENCE</scope>
</reference>
<dbReference type="InterPro" id="IPR005225">
    <property type="entry name" value="Small_GTP-bd"/>
</dbReference>
<dbReference type="SUPFAM" id="SSF54814">
    <property type="entry name" value="Prokaryotic type KH domain (KH-domain type II)"/>
    <property type="match status" value="1"/>
</dbReference>
<sequence>MESKFLDVIRIQIKSIYNVQRLYSARAIQIEKNIGKAVNAAIIGAPNSGKSTLINKILERKVCATSNKVHTTTKLARAICYDNDTQIIFLDTPGVVTDKEHNKYKLPEAMKQACKKSLSCADVIGVVHDVSNRWTKERLHPTILDMLNMVVNVPSFLIINKVDLLKSKKQLLDIIRNLTNGVIAGNPVPSCSTPQSKDQGFGNFSDVFLVSALNGDGVKDIKDYLISNSKVRKLQYSSDKWSDRSTETLIEEAARAKFLDFLAQEIPYHLETTLEYYDDNEAEGKVTCSLSVACPSERIVKLIAGAGGGRLQQIKSSLRNDLVDMIKKPVTVDINLIPKNKPSCEQEIL</sequence>
<dbReference type="PANTHER" id="PTHR42698">
    <property type="entry name" value="GTPASE ERA"/>
    <property type="match status" value="1"/>
</dbReference>
<gene>
    <name evidence="8" type="ORF">PIBRA_LOCUS7</name>
</gene>
<dbReference type="PRINTS" id="PR00326">
    <property type="entry name" value="GTP1OBG"/>
</dbReference>
<evidence type="ECO:0000256" key="1">
    <source>
        <dbReference type="ARBA" id="ARBA00007921"/>
    </source>
</evidence>
<dbReference type="EMBL" id="CALOZG010000001">
    <property type="protein sequence ID" value="CAH3816587.1"/>
    <property type="molecule type" value="Genomic_DNA"/>
</dbReference>
<feature type="region of interest" description="G2" evidence="6">
    <location>
        <begin position="70"/>
        <end position="74"/>
    </location>
</feature>
<keyword evidence="9" id="KW-1185">Reference proteome</keyword>
<dbReference type="InterPro" id="IPR030388">
    <property type="entry name" value="G_ERA_dom"/>
</dbReference>
<evidence type="ECO:0000256" key="4">
    <source>
        <dbReference type="ARBA" id="ARBA00023134"/>
    </source>
</evidence>
<accession>A0A9P0SFJ7</accession>
<evidence type="ECO:0000256" key="2">
    <source>
        <dbReference type="ARBA" id="ARBA00019149"/>
    </source>
</evidence>
<evidence type="ECO:0000256" key="6">
    <source>
        <dbReference type="PROSITE-ProRule" id="PRU01050"/>
    </source>
</evidence>
<dbReference type="Proteomes" id="UP001152562">
    <property type="component" value="Unassembled WGS sequence"/>
</dbReference>
<dbReference type="SUPFAM" id="SSF52540">
    <property type="entry name" value="P-loop containing nucleoside triphosphate hydrolases"/>
    <property type="match status" value="1"/>
</dbReference>
<dbReference type="InterPro" id="IPR027417">
    <property type="entry name" value="P-loop_NTPase"/>
</dbReference>
<dbReference type="InterPro" id="IPR005662">
    <property type="entry name" value="GTPase_Era-like"/>
</dbReference>
<evidence type="ECO:0000256" key="5">
    <source>
        <dbReference type="ARBA" id="ARBA00030975"/>
    </source>
</evidence>
<evidence type="ECO:0000256" key="3">
    <source>
        <dbReference type="ARBA" id="ARBA00022741"/>
    </source>
</evidence>
<feature type="region of interest" description="G1" evidence="6">
    <location>
        <begin position="44"/>
        <end position="51"/>
    </location>
</feature>
<dbReference type="GO" id="GO:0005759">
    <property type="term" value="C:mitochondrial matrix"/>
    <property type="evidence" value="ECO:0007669"/>
    <property type="project" value="TreeGrafter"/>
</dbReference>
<dbReference type="GO" id="GO:0005525">
    <property type="term" value="F:GTP binding"/>
    <property type="evidence" value="ECO:0007669"/>
    <property type="project" value="UniProtKB-UniRule"/>
</dbReference>
<keyword evidence="4 6" id="KW-0342">GTP-binding</keyword>
<dbReference type="Gene3D" id="3.30.300.20">
    <property type="match status" value="1"/>
</dbReference>
<evidence type="ECO:0000259" key="7">
    <source>
        <dbReference type="PROSITE" id="PS51713"/>
    </source>
</evidence>
<feature type="region of interest" description="G4" evidence="6">
    <location>
        <begin position="160"/>
        <end position="163"/>
    </location>
</feature>
<proteinExistence type="inferred from homology"/>
<dbReference type="GO" id="GO:0043024">
    <property type="term" value="F:ribosomal small subunit binding"/>
    <property type="evidence" value="ECO:0007669"/>
    <property type="project" value="TreeGrafter"/>
</dbReference>
<dbReference type="GO" id="GO:0019843">
    <property type="term" value="F:rRNA binding"/>
    <property type="evidence" value="ECO:0007669"/>
    <property type="project" value="TreeGrafter"/>
</dbReference>
<feature type="region of interest" description="G5" evidence="6">
    <location>
        <begin position="210"/>
        <end position="212"/>
    </location>
</feature>
<dbReference type="FunFam" id="3.40.50.300:FF:002220">
    <property type="entry name" value="GTPase Era, mitochondrial"/>
    <property type="match status" value="1"/>
</dbReference>
<dbReference type="CDD" id="cd04163">
    <property type="entry name" value="Era"/>
    <property type="match status" value="1"/>
</dbReference>
<dbReference type="InterPro" id="IPR006073">
    <property type="entry name" value="GTP-bd"/>
</dbReference>
<dbReference type="InterPro" id="IPR009019">
    <property type="entry name" value="KH_sf_prok-type"/>
</dbReference>
<dbReference type="PROSITE" id="PS51713">
    <property type="entry name" value="G_ERA"/>
    <property type="match status" value="1"/>
</dbReference>
<organism evidence="8 9">
    <name type="scientific">Pieris brassicae</name>
    <name type="common">White butterfly</name>
    <name type="synonym">Large white butterfly</name>
    <dbReference type="NCBI Taxonomy" id="7116"/>
    <lineage>
        <taxon>Eukaryota</taxon>
        <taxon>Metazoa</taxon>
        <taxon>Ecdysozoa</taxon>
        <taxon>Arthropoda</taxon>
        <taxon>Hexapoda</taxon>
        <taxon>Insecta</taxon>
        <taxon>Pterygota</taxon>
        <taxon>Neoptera</taxon>
        <taxon>Endopterygota</taxon>
        <taxon>Lepidoptera</taxon>
        <taxon>Glossata</taxon>
        <taxon>Ditrysia</taxon>
        <taxon>Papilionoidea</taxon>
        <taxon>Pieridae</taxon>
        <taxon>Pierinae</taxon>
        <taxon>Pieris</taxon>
    </lineage>
</organism>